<feature type="transmembrane region" description="Helical" evidence="5">
    <location>
        <begin position="50"/>
        <end position="73"/>
    </location>
</feature>
<feature type="transmembrane region" description="Helical" evidence="5">
    <location>
        <begin position="20"/>
        <end position="38"/>
    </location>
</feature>
<feature type="transmembrane region" description="Helical" evidence="5">
    <location>
        <begin position="218"/>
        <end position="239"/>
    </location>
</feature>
<keyword evidence="4 5" id="KW-0472">Membrane</keyword>
<evidence type="ECO:0000256" key="1">
    <source>
        <dbReference type="ARBA" id="ARBA00004141"/>
    </source>
</evidence>
<dbReference type="InterPro" id="IPR013525">
    <property type="entry name" value="ABC2_TM"/>
</dbReference>
<accession>A0ABW4LT79</accession>
<feature type="transmembrane region" description="Helical" evidence="5">
    <location>
        <begin position="170"/>
        <end position="198"/>
    </location>
</feature>
<feature type="transmembrane region" description="Helical" evidence="5">
    <location>
        <begin position="101"/>
        <end position="127"/>
    </location>
</feature>
<dbReference type="InterPro" id="IPR051784">
    <property type="entry name" value="Nod_factor_ABC_transporter"/>
</dbReference>
<comment type="subcellular location">
    <subcellularLocation>
        <location evidence="1">Membrane</location>
        <topology evidence="1">Multi-pass membrane protein</topology>
    </subcellularLocation>
</comment>
<evidence type="ECO:0000313" key="7">
    <source>
        <dbReference type="EMBL" id="MFD1737308.1"/>
    </source>
</evidence>
<name>A0ABW4LT79_9BACI</name>
<dbReference type="EMBL" id="JBHUEM010000020">
    <property type="protein sequence ID" value="MFD1737308.1"/>
    <property type="molecule type" value="Genomic_DNA"/>
</dbReference>
<dbReference type="RefSeq" id="WP_377928511.1">
    <property type="nucleotide sequence ID" value="NZ_JBHUEM010000020.1"/>
</dbReference>
<dbReference type="PANTHER" id="PTHR43229:SF6">
    <property type="entry name" value="ABC-TYPE MULTIDRUG TRANSPORT SYSTEM, PERMEASE COMPONENT"/>
    <property type="match status" value="1"/>
</dbReference>
<evidence type="ECO:0000313" key="8">
    <source>
        <dbReference type="Proteomes" id="UP001597214"/>
    </source>
</evidence>
<reference evidence="8" key="1">
    <citation type="journal article" date="2019" name="Int. J. Syst. Evol. Microbiol.">
        <title>The Global Catalogue of Microorganisms (GCM) 10K type strain sequencing project: providing services to taxonomists for standard genome sequencing and annotation.</title>
        <authorList>
            <consortium name="The Broad Institute Genomics Platform"/>
            <consortium name="The Broad Institute Genome Sequencing Center for Infectious Disease"/>
            <person name="Wu L."/>
            <person name="Ma J."/>
        </authorList>
    </citation>
    <scope>NUCLEOTIDE SEQUENCE [LARGE SCALE GENOMIC DNA]</scope>
    <source>
        <strain evidence="8">CCUG 49339</strain>
    </source>
</reference>
<protein>
    <submittedName>
        <fullName evidence="7">ABC transporter permease</fullName>
    </submittedName>
</protein>
<evidence type="ECO:0000256" key="3">
    <source>
        <dbReference type="ARBA" id="ARBA00022989"/>
    </source>
</evidence>
<feature type="transmembrane region" description="Helical" evidence="5">
    <location>
        <begin position="133"/>
        <end position="158"/>
    </location>
</feature>
<evidence type="ECO:0000259" key="6">
    <source>
        <dbReference type="Pfam" id="PF01061"/>
    </source>
</evidence>
<evidence type="ECO:0000256" key="5">
    <source>
        <dbReference type="SAM" id="Phobius"/>
    </source>
</evidence>
<organism evidence="7 8">
    <name type="scientific">Bacillus salitolerans</name>
    <dbReference type="NCBI Taxonomy" id="1437434"/>
    <lineage>
        <taxon>Bacteria</taxon>
        <taxon>Bacillati</taxon>
        <taxon>Bacillota</taxon>
        <taxon>Bacilli</taxon>
        <taxon>Bacillales</taxon>
        <taxon>Bacillaceae</taxon>
        <taxon>Bacillus</taxon>
    </lineage>
</organism>
<keyword evidence="3 5" id="KW-1133">Transmembrane helix</keyword>
<gene>
    <name evidence="7" type="ORF">ACFSCX_12160</name>
</gene>
<keyword evidence="8" id="KW-1185">Reference proteome</keyword>
<dbReference type="Pfam" id="PF01061">
    <property type="entry name" value="ABC2_membrane"/>
    <property type="match status" value="1"/>
</dbReference>
<feature type="domain" description="ABC-2 type transporter transmembrane" evidence="6">
    <location>
        <begin position="6"/>
        <end position="211"/>
    </location>
</feature>
<keyword evidence="2 5" id="KW-0812">Transmembrane</keyword>
<evidence type="ECO:0000256" key="2">
    <source>
        <dbReference type="ARBA" id="ARBA00022692"/>
    </source>
</evidence>
<sequence length="254" mass="29163">MINGQLLKVQRAKMVGDPTILYVIFIQPFIFALLFGFLHQTSGSDGERMFTVFIGVGQMTMWQVLLYAGGIIVRHEFNRERTIFYSLLSKTNVYWIWAKRLFFCLLLASPGLIISILVGVLLFGASIPMREVTFIFIGVLLFLLTLYSIGLPIILLLFLTTQGGKIIQTITYPIFLLSGMIVSVDYFPAIIRGIAYLFPITWSIHWLQNVILFNEVNWFAFIQTIVISIFYLVMSRFLYVFIMGKIKLRGEINL</sequence>
<dbReference type="Proteomes" id="UP001597214">
    <property type="component" value="Unassembled WGS sequence"/>
</dbReference>
<comment type="caution">
    <text evidence="7">The sequence shown here is derived from an EMBL/GenBank/DDBJ whole genome shotgun (WGS) entry which is preliminary data.</text>
</comment>
<proteinExistence type="predicted"/>
<dbReference type="PANTHER" id="PTHR43229">
    <property type="entry name" value="NODULATION PROTEIN J"/>
    <property type="match status" value="1"/>
</dbReference>
<evidence type="ECO:0000256" key="4">
    <source>
        <dbReference type="ARBA" id="ARBA00023136"/>
    </source>
</evidence>